<dbReference type="Proteomes" id="UP000618952">
    <property type="component" value="Unassembled WGS sequence"/>
</dbReference>
<dbReference type="RefSeq" id="WP_187584351.1">
    <property type="nucleotide sequence ID" value="NZ_JACLHY010000009.1"/>
</dbReference>
<comment type="caution">
    <text evidence="1">The sequence shown here is derived from an EMBL/GenBank/DDBJ whole genome shotgun (WGS) entry which is preliminary data.</text>
</comment>
<evidence type="ECO:0000313" key="1">
    <source>
        <dbReference type="EMBL" id="MBC8768456.1"/>
    </source>
</evidence>
<gene>
    <name evidence="1" type="ORF">H4O18_10670</name>
</gene>
<keyword evidence="2" id="KW-1185">Reference proteome</keyword>
<sequence length="198" mass="23007">MSYRLVLLFLVLTTWLYSQENRIDWAPGHTFNIEDFQGSKTAISEDIDKVFVQSGVMLDFAFQMSNIEFMFTKNFNSKVSCTFQKDAAVIMAADSLEAERLIALVEFDFDLSELYAREIRKELFENKKTFSDATFFQPYFDKMVAERNKISSRVYLETDFGNKATELNNEHEVVKSELLALSDFCKECKPPKNRNKSN</sequence>
<accession>A0ABR7QMN2</accession>
<evidence type="ECO:0008006" key="3">
    <source>
        <dbReference type="Google" id="ProtNLM"/>
    </source>
</evidence>
<protein>
    <recommendedName>
        <fullName evidence="3">DUF4468 domain-containing protein</fullName>
    </recommendedName>
</protein>
<reference evidence="1 2" key="1">
    <citation type="submission" date="2020-08" db="EMBL/GenBank/DDBJ databases">
        <title>Arenibacter gaetbuli sp. nov., isolated from a sand dune.</title>
        <authorList>
            <person name="Park S."/>
            <person name="Yoon J.-H."/>
        </authorList>
    </citation>
    <scope>NUCLEOTIDE SEQUENCE [LARGE SCALE GENOMIC DNA]</scope>
    <source>
        <strain evidence="1 2">BSSL-BM3</strain>
    </source>
</reference>
<organism evidence="1 2">
    <name type="scientific">Arenibacter arenosicollis</name>
    <dbReference type="NCBI Taxonomy" id="2762274"/>
    <lineage>
        <taxon>Bacteria</taxon>
        <taxon>Pseudomonadati</taxon>
        <taxon>Bacteroidota</taxon>
        <taxon>Flavobacteriia</taxon>
        <taxon>Flavobacteriales</taxon>
        <taxon>Flavobacteriaceae</taxon>
        <taxon>Arenibacter</taxon>
    </lineage>
</organism>
<evidence type="ECO:0000313" key="2">
    <source>
        <dbReference type="Proteomes" id="UP000618952"/>
    </source>
</evidence>
<proteinExistence type="predicted"/>
<dbReference type="EMBL" id="JACLHY010000009">
    <property type="protein sequence ID" value="MBC8768456.1"/>
    <property type="molecule type" value="Genomic_DNA"/>
</dbReference>
<name>A0ABR7QMN2_9FLAO</name>